<reference evidence="1 2" key="1">
    <citation type="submission" date="2024-02" db="EMBL/GenBank/DDBJ databases">
        <title>Full genome sequence of Nocardioides kribbensis.</title>
        <authorList>
            <person name="Poletto B.L."/>
            <person name="Silva G."/>
            <person name="Galante D."/>
            <person name="Campos K.R."/>
            <person name="Santos M.B.N."/>
            <person name="Sacchi C.T."/>
        </authorList>
    </citation>
    <scope>NUCLEOTIDE SEQUENCE [LARGE SCALE GENOMIC DNA]</scope>
    <source>
        <strain evidence="1 2">O4R</strain>
    </source>
</reference>
<dbReference type="InterPro" id="IPR009003">
    <property type="entry name" value="Peptidase_S1_PA"/>
</dbReference>
<dbReference type="EMBL" id="JBEGDP010000001">
    <property type="protein sequence ID" value="MEQ7845877.1"/>
    <property type="molecule type" value="Genomic_DNA"/>
</dbReference>
<dbReference type="RefSeq" id="WP_349803561.1">
    <property type="nucleotide sequence ID" value="NZ_JBEGDP010000001.1"/>
</dbReference>
<name>A0ABV1NTR2_9ACTN</name>
<accession>A0ABV1NTR2</accession>
<dbReference type="Proteomes" id="UP001482520">
    <property type="component" value="Unassembled WGS sequence"/>
</dbReference>
<sequence length="308" mass="30906">MSLSRASLRPSRPALAPALATGPLLALLALLALFALVAGLVATPGAEAADRRARVTSWAPAETATIHPGVQMFTSGAQCTGNFVFTDARGGVYVGYAAHCAGLGEATDTDGCSTASVPLGTRVRFATGATLAGGGTTLGRGRLAYSSWRAMRAAGTSNADACAFNDFALVKVDAADVREVNPSVPFSGGPVGLADSSPAAGEVVRSYGQSSLRPTTLLSPKVGTSLGATSPWSSDVLTLTPGVPGDSGSGFLDAEGRAFGTLSTIALAPLAGTNGLGDLARELAFARRTSGIDGLRLAAGTEPFRPPL</sequence>
<keyword evidence="2" id="KW-1185">Reference proteome</keyword>
<organism evidence="1 2">
    <name type="scientific">Nocardioides kribbensis</name>
    <dbReference type="NCBI Taxonomy" id="305517"/>
    <lineage>
        <taxon>Bacteria</taxon>
        <taxon>Bacillati</taxon>
        <taxon>Actinomycetota</taxon>
        <taxon>Actinomycetes</taxon>
        <taxon>Propionibacteriales</taxon>
        <taxon>Nocardioidaceae</taxon>
        <taxon>Nocardioides</taxon>
    </lineage>
</organism>
<evidence type="ECO:0000313" key="1">
    <source>
        <dbReference type="EMBL" id="MEQ7845877.1"/>
    </source>
</evidence>
<evidence type="ECO:0000313" key="2">
    <source>
        <dbReference type="Proteomes" id="UP001482520"/>
    </source>
</evidence>
<evidence type="ECO:0008006" key="3">
    <source>
        <dbReference type="Google" id="ProtNLM"/>
    </source>
</evidence>
<gene>
    <name evidence="1" type="ORF">V6R90_01210</name>
</gene>
<dbReference type="SUPFAM" id="SSF50494">
    <property type="entry name" value="Trypsin-like serine proteases"/>
    <property type="match status" value="1"/>
</dbReference>
<protein>
    <recommendedName>
        <fullName evidence="3">Serine protease</fullName>
    </recommendedName>
</protein>
<comment type="caution">
    <text evidence="1">The sequence shown here is derived from an EMBL/GenBank/DDBJ whole genome shotgun (WGS) entry which is preliminary data.</text>
</comment>
<proteinExistence type="predicted"/>